<feature type="compositionally biased region" description="Polar residues" evidence="1">
    <location>
        <begin position="373"/>
        <end position="387"/>
    </location>
</feature>
<gene>
    <name evidence="2" type="ORF">ABMA27_010344</name>
</gene>
<accession>A0ABR3H5E7</accession>
<dbReference type="Proteomes" id="UP001549920">
    <property type="component" value="Unassembled WGS sequence"/>
</dbReference>
<name>A0ABR3H5E7_LOXSC</name>
<comment type="caution">
    <text evidence="2">The sequence shown here is derived from an EMBL/GenBank/DDBJ whole genome shotgun (WGS) entry which is preliminary data.</text>
</comment>
<evidence type="ECO:0000313" key="3">
    <source>
        <dbReference type="Proteomes" id="UP001549920"/>
    </source>
</evidence>
<sequence length="418" mass="46481">MTTRSGIAYAGGSDDAAPQPAFPNPLSPAPSQERHEEQASLTRDEDAPGSPFRADMTFTNENVASIIASLQKSQTEALRDLLLSVTRANSSTPVQPQDPGNGTLARCKAQFSGRPHESVEAFIDAVEAYSECAQVSSTNILRGLAYLFIDEAATWWQGIKNTVASWEQAKENLISAYGDRRPPHRIYLELFARPQLYDENTDNFVARSRALLSKLPERDITEKARLDMIYGLLHSKIRTRLRREEFESFQQLLRLARNIEDSQGDSDVNKSTRDHRTAPRANVTYAVPRAPNSTAPPSVPRVSYQPLAITARQPPTAAATTRPPAPPPQPRPPPRPAHDAAAAAPAGRRQRPTCTYCRRFGYTRDQCRKLQNPGESQSLTNYSQSVRDNSDNTVRDKSEPFYILLICHNVIMDGIFKP</sequence>
<feature type="region of interest" description="Disordered" evidence="1">
    <location>
        <begin position="262"/>
        <end position="350"/>
    </location>
</feature>
<protein>
    <recommendedName>
        <fullName evidence="4">Gag protein</fullName>
    </recommendedName>
</protein>
<feature type="compositionally biased region" description="Basic and acidic residues" evidence="1">
    <location>
        <begin position="32"/>
        <end position="46"/>
    </location>
</feature>
<feature type="region of interest" description="Disordered" evidence="1">
    <location>
        <begin position="371"/>
        <end position="393"/>
    </location>
</feature>
<feature type="region of interest" description="Disordered" evidence="1">
    <location>
        <begin position="1"/>
        <end position="53"/>
    </location>
</feature>
<dbReference type="EMBL" id="JBEUOH010000026">
    <property type="protein sequence ID" value="KAL0860029.1"/>
    <property type="molecule type" value="Genomic_DNA"/>
</dbReference>
<feature type="compositionally biased region" description="Low complexity" evidence="1">
    <location>
        <begin position="310"/>
        <end position="322"/>
    </location>
</feature>
<organism evidence="2 3">
    <name type="scientific">Loxostege sticticalis</name>
    <name type="common">Beet webworm moth</name>
    <dbReference type="NCBI Taxonomy" id="481309"/>
    <lineage>
        <taxon>Eukaryota</taxon>
        <taxon>Metazoa</taxon>
        <taxon>Ecdysozoa</taxon>
        <taxon>Arthropoda</taxon>
        <taxon>Hexapoda</taxon>
        <taxon>Insecta</taxon>
        <taxon>Pterygota</taxon>
        <taxon>Neoptera</taxon>
        <taxon>Endopterygota</taxon>
        <taxon>Lepidoptera</taxon>
        <taxon>Glossata</taxon>
        <taxon>Ditrysia</taxon>
        <taxon>Pyraloidea</taxon>
        <taxon>Crambidae</taxon>
        <taxon>Pyraustinae</taxon>
        <taxon>Loxostege</taxon>
    </lineage>
</organism>
<reference evidence="2 3" key="1">
    <citation type="submission" date="2024-06" db="EMBL/GenBank/DDBJ databases">
        <title>A chromosome-level genome assembly of beet webworm, Loxostege sticticalis.</title>
        <authorList>
            <person name="Zhang Y."/>
        </authorList>
    </citation>
    <scope>NUCLEOTIDE SEQUENCE [LARGE SCALE GENOMIC DNA]</scope>
    <source>
        <strain evidence="2">AQ026</strain>
        <tissue evidence="2">Whole body</tissue>
    </source>
</reference>
<keyword evidence="3" id="KW-1185">Reference proteome</keyword>
<proteinExistence type="predicted"/>
<evidence type="ECO:0008006" key="4">
    <source>
        <dbReference type="Google" id="ProtNLM"/>
    </source>
</evidence>
<feature type="compositionally biased region" description="Pro residues" evidence="1">
    <location>
        <begin position="323"/>
        <end position="335"/>
    </location>
</feature>
<evidence type="ECO:0000256" key="1">
    <source>
        <dbReference type="SAM" id="MobiDB-lite"/>
    </source>
</evidence>
<evidence type="ECO:0000313" key="2">
    <source>
        <dbReference type="EMBL" id="KAL0860029.1"/>
    </source>
</evidence>
<feature type="compositionally biased region" description="Basic and acidic residues" evidence="1">
    <location>
        <begin position="267"/>
        <end position="277"/>
    </location>
</feature>